<evidence type="ECO:0000313" key="10">
    <source>
        <dbReference type="Proteomes" id="UP000648075"/>
    </source>
</evidence>
<feature type="binding site" evidence="8">
    <location>
        <position position="202"/>
    </location>
    <ligand>
        <name>ATP</name>
        <dbReference type="ChEBI" id="CHEBI:30616"/>
    </ligand>
</feature>
<dbReference type="HAMAP" id="MF_00692">
    <property type="entry name" value="SelO"/>
    <property type="match status" value="1"/>
</dbReference>
<dbReference type="EC" id="2.7.7.108" evidence="8"/>
<comment type="similarity">
    <text evidence="1 8">Belongs to the SELO family.</text>
</comment>
<keyword evidence="8" id="KW-0464">Manganese</keyword>
<comment type="function">
    <text evidence="8">Nucleotidyltransferase involved in the post-translational modification of proteins. It can catalyze the addition of adenosine monophosphate (AMP) or uridine monophosphate (UMP) to a protein, resulting in modifications known as AMPylation and UMPylation.</text>
</comment>
<dbReference type="PANTHER" id="PTHR32057:SF14">
    <property type="entry name" value="PROTEIN ADENYLYLTRANSFERASE SELO, MITOCHONDRIAL"/>
    <property type="match status" value="1"/>
</dbReference>
<dbReference type="Proteomes" id="UP000648075">
    <property type="component" value="Unassembled WGS sequence"/>
</dbReference>
<evidence type="ECO:0000256" key="8">
    <source>
        <dbReference type="HAMAP-Rule" id="MF_00692"/>
    </source>
</evidence>
<gene>
    <name evidence="8" type="primary">ydiU</name>
    <name evidence="8" type="synonym">selO</name>
    <name evidence="9" type="ORF">GCM10011614_28770</name>
</gene>
<comment type="caution">
    <text evidence="9">The sequence shown here is derived from an EMBL/GenBank/DDBJ whole genome shotgun (WGS) entry which is preliminary data.</text>
</comment>
<keyword evidence="4 8" id="KW-0479">Metal-binding</keyword>
<name>A0A918UID7_9SPHN</name>
<dbReference type="PANTHER" id="PTHR32057">
    <property type="entry name" value="PROTEIN ADENYLYLTRANSFERASE SELO, MITOCHONDRIAL"/>
    <property type="match status" value="1"/>
</dbReference>
<dbReference type="GO" id="GO:0070733">
    <property type="term" value="F:AMPylase activity"/>
    <property type="evidence" value="ECO:0007669"/>
    <property type="project" value="UniProtKB-EC"/>
</dbReference>
<evidence type="ECO:0000256" key="2">
    <source>
        <dbReference type="ARBA" id="ARBA00022679"/>
    </source>
</evidence>
<feature type="binding site" evidence="8">
    <location>
        <position position="293"/>
    </location>
    <ligand>
        <name>ATP</name>
        <dbReference type="ChEBI" id="CHEBI:30616"/>
    </ligand>
</feature>
<feature type="binding site" evidence="8">
    <location>
        <position position="149"/>
    </location>
    <ligand>
        <name>ATP</name>
        <dbReference type="ChEBI" id="CHEBI:30616"/>
    </ligand>
</feature>
<dbReference type="AlphaFoldDB" id="A0A918UID7"/>
<dbReference type="NCBIfam" id="NF000658">
    <property type="entry name" value="PRK00029.1"/>
    <property type="match status" value="1"/>
</dbReference>
<comment type="catalytic activity">
    <reaction evidence="8">
        <text>L-tyrosyl-[protein] + ATP = O-(5'-adenylyl)-L-tyrosyl-[protein] + diphosphate</text>
        <dbReference type="Rhea" id="RHEA:54288"/>
        <dbReference type="Rhea" id="RHEA-COMP:10136"/>
        <dbReference type="Rhea" id="RHEA-COMP:13846"/>
        <dbReference type="ChEBI" id="CHEBI:30616"/>
        <dbReference type="ChEBI" id="CHEBI:33019"/>
        <dbReference type="ChEBI" id="CHEBI:46858"/>
        <dbReference type="ChEBI" id="CHEBI:83624"/>
        <dbReference type="EC" id="2.7.7.108"/>
    </reaction>
</comment>
<keyword evidence="2 8" id="KW-0808">Transferase</keyword>
<proteinExistence type="inferred from homology"/>
<feature type="binding site" evidence="8">
    <location>
        <position position="136"/>
    </location>
    <ligand>
        <name>ATP</name>
        <dbReference type="ChEBI" id="CHEBI:30616"/>
    </ligand>
</feature>
<dbReference type="InterPro" id="IPR003846">
    <property type="entry name" value="SelO"/>
</dbReference>
<feature type="binding site" evidence="8">
    <location>
        <position position="148"/>
    </location>
    <ligand>
        <name>ATP</name>
        <dbReference type="ChEBI" id="CHEBI:30616"/>
    </ligand>
</feature>
<feature type="binding site" evidence="8">
    <location>
        <position position="209"/>
    </location>
    <ligand>
        <name>ATP</name>
        <dbReference type="ChEBI" id="CHEBI:30616"/>
    </ligand>
</feature>
<dbReference type="GO" id="GO:0000287">
    <property type="term" value="F:magnesium ion binding"/>
    <property type="evidence" value="ECO:0007669"/>
    <property type="project" value="UniProtKB-UniRule"/>
</dbReference>
<dbReference type="GO" id="GO:0005524">
    <property type="term" value="F:ATP binding"/>
    <property type="evidence" value="ECO:0007669"/>
    <property type="project" value="UniProtKB-UniRule"/>
</dbReference>
<evidence type="ECO:0000256" key="3">
    <source>
        <dbReference type="ARBA" id="ARBA00022695"/>
    </source>
</evidence>
<feature type="binding site" evidence="8">
    <location>
        <position position="284"/>
    </location>
    <ligand>
        <name>Mg(2+)</name>
        <dbReference type="ChEBI" id="CHEBI:18420"/>
    </ligand>
</feature>
<keyword evidence="10" id="KW-1185">Reference proteome</keyword>
<keyword evidence="3 8" id="KW-0548">Nucleotidyltransferase</keyword>
<comment type="cofactor">
    <cofactor evidence="8">
        <name>Mg(2+)</name>
        <dbReference type="ChEBI" id="CHEBI:18420"/>
    </cofactor>
    <cofactor evidence="8">
        <name>Mn(2+)</name>
        <dbReference type="ChEBI" id="CHEBI:29035"/>
    </cofactor>
</comment>
<dbReference type="EC" id="2.7.7.-" evidence="8"/>
<dbReference type="GO" id="GO:0030145">
    <property type="term" value="F:manganese ion binding"/>
    <property type="evidence" value="ECO:0007669"/>
    <property type="project" value="UniProtKB-UniRule"/>
</dbReference>
<comment type="catalytic activity">
    <reaction evidence="8">
        <text>L-threonyl-[protein] + ATP = 3-O-(5'-adenylyl)-L-threonyl-[protein] + diphosphate</text>
        <dbReference type="Rhea" id="RHEA:54292"/>
        <dbReference type="Rhea" id="RHEA-COMP:11060"/>
        <dbReference type="Rhea" id="RHEA-COMP:13847"/>
        <dbReference type="ChEBI" id="CHEBI:30013"/>
        <dbReference type="ChEBI" id="CHEBI:30616"/>
        <dbReference type="ChEBI" id="CHEBI:33019"/>
        <dbReference type="ChEBI" id="CHEBI:138113"/>
        <dbReference type="EC" id="2.7.7.108"/>
    </reaction>
</comment>
<dbReference type="EMBL" id="BMZA01000013">
    <property type="protein sequence ID" value="GGZ11985.1"/>
    <property type="molecule type" value="Genomic_DNA"/>
</dbReference>
<evidence type="ECO:0000313" key="9">
    <source>
        <dbReference type="EMBL" id="GGZ11985.1"/>
    </source>
</evidence>
<feature type="binding site" evidence="8">
    <location>
        <position position="115"/>
    </location>
    <ligand>
        <name>ATP</name>
        <dbReference type="ChEBI" id="CHEBI:30616"/>
    </ligand>
</feature>
<feature type="binding site" evidence="8">
    <location>
        <position position="293"/>
    </location>
    <ligand>
        <name>Mg(2+)</name>
        <dbReference type="ChEBI" id="CHEBI:18420"/>
    </ligand>
</feature>
<keyword evidence="5 8" id="KW-0547">Nucleotide-binding</keyword>
<feature type="active site" description="Proton acceptor" evidence="8">
    <location>
        <position position="283"/>
    </location>
</feature>
<comment type="catalytic activity">
    <reaction evidence="8">
        <text>L-histidyl-[protein] + UTP = N(tele)-(5'-uridylyl)-L-histidyl-[protein] + diphosphate</text>
        <dbReference type="Rhea" id="RHEA:83891"/>
        <dbReference type="Rhea" id="RHEA-COMP:9745"/>
        <dbReference type="Rhea" id="RHEA-COMP:20239"/>
        <dbReference type="ChEBI" id="CHEBI:29979"/>
        <dbReference type="ChEBI" id="CHEBI:33019"/>
        <dbReference type="ChEBI" id="CHEBI:46398"/>
        <dbReference type="ChEBI" id="CHEBI:233474"/>
    </reaction>
</comment>
<keyword evidence="7 8" id="KW-0460">Magnesium</keyword>
<evidence type="ECO:0000256" key="4">
    <source>
        <dbReference type="ARBA" id="ARBA00022723"/>
    </source>
</evidence>
<feature type="binding site" evidence="8">
    <location>
        <position position="113"/>
    </location>
    <ligand>
        <name>ATP</name>
        <dbReference type="ChEBI" id="CHEBI:30616"/>
    </ligand>
</feature>
<protein>
    <recommendedName>
        <fullName evidence="8">Protein nucleotidyltransferase YdiU</fullName>
        <ecNumber evidence="8">2.7.7.-</ecNumber>
    </recommendedName>
    <alternativeName>
        <fullName evidence="8">Protein adenylyltransferase YdiU</fullName>
        <ecNumber evidence="8">2.7.7.108</ecNumber>
    </alternativeName>
    <alternativeName>
        <fullName evidence="8">Protein uridylyltransferase YdiU</fullName>
        <ecNumber evidence="8">2.7.7.-</ecNumber>
    </alternativeName>
</protein>
<comment type="catalytic activity">
    <reaction evidence="8">
        <text>L-seryl-[protein] + UTP = O-(5'-uridylyl)-L-seryl-[protein] + diphosphate</text>
        <dbReference type="Rhea" id="RHEA:64604"/>
        <dbReference type="Rhea" id="RHEA-COMP:9863"/>
        <dbReference type="Rhea" id="RHEA-COMP:16635"/>
        <dbReference type="ChEBI" id="CHEBI:29999"/>
        <dbReference type="ChEBI" id="CHEBI:33019"/>
        <dbReference type="ChEBI" id="CHEBI:46398"/>
        <dbReference type="ChEBI" id="CHEBI:156051"/>
    </reaction>
</comment>
<evidence type="ECO:0000256" key="7">
    <source>
        <dbReference type="ARBA" id="ARBA00022842"/>
    </source>
</evidence>
<evidence type="ECO:0000256" key="6">
    <source>
        <dbReference type="ARBA" id="ARBA00022840"/>
    </source>
</evidence>
<sequence>MQSPSTARLDWRPPHAHYRLMRSEPQASPYRPDPAILPLAGWLGDPVEAARFPDHTLRWRNDRWAAAVGLGDLTDAEWIAHFGEFVPLADNLPGPLALRYHGHQFRVYNPDLGDGRGFLFAQMRDAQGRLLDLGTKGSGQTPWSRAGDGRLTLKGAVREIMATELLEALGVPTSKTFSVIETGESLWRGDEPSPTRSAVLVRLGHGHIRFGSFQRLMVLEEPDHAAQLIDYCLAAFPGPPPPTDAPGRDEPAVRLLHQVVERMADLAAAWMVAGFVHGVLNTDNMAISGESFDYGPWRWLPKWDPGFTAAYFDHSGLYAFGRQPDAVRWNCVQLAIALRAHAETEALVFAIDRFGPLYEAALRRRFCWRLGVAPKGPGPDAALIQAAEQAMTASGEAPDIFFLRHRGGRTTGTDDFDTLLRGYAPTCAADDRYAAAAPGLLIEEVERIWSAIAERDDWDELHRRIEEIRELGRYLGTPPEPVHWSFERGASAADTGK</sequence>
<evidence type="ECO:0000256" key="5">
    <source>
        <dbReference type="ARBA" id="ARBA00022741"/>
    </source>
</evidence>
<feature type="binding site" evidence="8">
    <location>
        <position position="116"/>
    </location>
    <ligand>
        <name>ATP</name>
        <dbReference type="ChEBI" id="CHEBI:30616"/>
    </ligand>
</feature>
<evidence type="ECO:0000256" key="1">
    <source>
        <dbReference type="ARBA" id="ARBA00009747"/>
    </source>
</evidence>
<dbReference type="Pfam" id="PF02696">
    <property type="entry name" value="SelO"/>
    <property type="match status" value="1"/>
</dbReference>
<organism evidence="9 10">
    <name type="scientific">Novosphingobium colocasiae</name>
    <dbReference type="NCBI Taxonomy" id="1256513"/>
    <lineage>
        <taxon>Bacteria</taxon>
        <taxon>Pseudomonadati</taxon>
        <taxon>Pseudomonadota</taxon>
        <taxon>Alphaproteobacteria</taxon>
        <taxon>Sphingomonadales</taxon>
        <taxon>Sphingomonadaceae</taxon>
        <taxon>Novosphingobium</taxon>
    </lineage>
</organism>
<keyword evidence="6 8" id="KW-0067">ATP-binding</keyword>
<comment type="catalytic activity">
    <reaction evidence="8">
        <text>L-seryl-[protein] + ATP = 3-O-(5'-adenylyl)-L-seryl-[protein] + diphosphate</text>
        <dbReference type="Rhea" id="RHEA:58120"/>
        <dbReference type="Rhea" id="RHEA-COMP:9863"/>
        <dbReference type="Rhea" id="RHEA-COMP:15073"/>
        <dbReference type="ChEBI" id="CHEBI:29999"/>
        <dbReference type="ChEBI" id="CHEBI:30616"/>
        <dbReference type="ChEBI" id="CHEBI:33019"/>
        <dbReference type="ChEBI" id="CHEBI:142516"/>
        <dbReference type="EC" id="2.7.7.108"/>
    </reaction>
</comment>
<accession>A0A918UID7</accession>
<reference evidence="9" key="2">
    <citation type="submission" date="2020-09" db="EMBL/GenBank/DDBJ databases">
        <authorList>
            <person name="Sun Q."/>
            <person name="Kim S."/>
        </authorList>
    </citation>
    <scope>NUCLEOTIDE SEQUENCE</scope>
    <source>
        <strain evidence="9">KCTC 32255</strain>
    </source>
</reference>
<reference evidence="9" key="1">
    <citation type="journal article" date="2014" name="Int. J. Syst. Evol. Microbiol.">
        <title>Complete genome sequence of Corynebacterium casei LMG S-19264T (=DSM 44701T), isolated from a smear-ripened cheese.</title>
        <authorList>
            <consortium name="US DOE Joint Genome Institute (JGI-PGF)"/>
            <person name="Walter F."/>
            <person name="Albersmeier A."/>
            <person name="Kalinowski J."/>
            <person name="Ruckert C."/>
        </authorList>
    </citation>
    <scope>NUCLEOTIDE SEQUENCE</scope>
    <source>
        <strain evidence="9">KCTC 32255</strain>
    </source>
</reference>
<comment type="catalytic activity">
    <reaction evidence="8">
        <text>L-tyrosyl-[protein] + UTP = O-(5'-uridylyl)-L-tyrosyl-[protein] + diphosphate</text>
        <dbReference type="Rhea" id="RHEA:83887"/>
        <dbReference type="Rhea" id="RHEA-COMP:10136"/>
        <dbReference type="Rhea" id="RHEA-COMP:20238"/>
        <dbReference type="ChEBI" id="CHEBI:33019"/>
        <dbReference type="ChEBI" id="CHEBI:46398"/>
        <dbReference type="ChEBI" id="CHEBI:46858"/>
        <dbReference type="ChEBI" id="CHEBI:90602"/>
    </reaction>
</comment>